<sequence>MFIDLMRVDKSGILKRAAASNDASEVRNAPSRQGKEALRQEEQYANYNSSNLKVSPDSAHLGSQKRLEFVASCSRCIQ</sequence>
<dbReference type="CTD" id="20319542"/>
<organism evidence="1 2">
    <name type="scientific">Opisthorchis viverrini</name>
    <name type="common">Southeast Asian liver fluke</name>
    <dbReference type="NCBI Taxonomy" id="6198"/>
    <lineage>
        <taxon>Eukaryota</taxon>
        <taxon>Metazoa</taxon>
        <taxon>Spiralia</taxon>
        <taxon>Lophotrochozoa</taxon>
        <taxon>Platyhelminthes</taxon>
        <taxon>Trematoda</taxon>
        <taxon>Digenea</taxon>
        <taxon>Opisthorchiida</taxon>
        <taxon>Opisthorchiata</taxon>
        <taxon>Opisthorchiidae</taxon>
        <taxon>Opisthorchis</taxon>
    </lineage>
</organism>
<evidence type="ECO:0000313" key="2">
    <source>
        <dbReference type="Proteomes" id="UP000054324"/>
    </source>
</evidence>
<dbReference type="KEGG" id="ovi:T265_05360"/>
<name>A0A074ZKT2_OPIVI</name>
<reference evidence="1 2" key="1">
    <citation type="submission" date="2013-11" db="EMBL/GenBank/DDBJ databases">
        <title>Opisthorchis viverrini - life in the bile duct.</title>
        <authorList>
            <person name="Young N.D."/>
            <person name="Nagarajan N."/>
            <person name="Lin S.J."/>
            <person name="Korhonen P.K."/>
            <person name="Jex A.R."/>
            <person name="Hall R.S."/>
            <person name="Safavi-Hemami H."/>
            <person name="Kaewkong W."/>
            <person name="Bertrand D."/>
            <person name="Gao S."/>
            <person name="Seet Q."/>
            <person name="Wongkham S."/>
            <person name="Teh B.T."/>
            <person name="Wongkham C."/>
            <person name="Intapan P.M."/>
            <person name="Maleewong W."/>
            <person name="Yang X."/>
            <person name="Hu M."/>
            <person name="Wang Z."/>
            <person name="Hofmann A."/>
            <person name="Sternberg P.W."/>
            <person name="Tan P."/>
            <person name="Wang J."/>
            <person name="Gasser R.B."/>
        </authorList>
    </citation>
    <scope>NUCLEOTIDE SEQUENCE [LARGE SCALE GENOMIC DNA]</scope>
</reference>
<protein>
    <submittedName>
        <fullName evidence="1">Uncharacterized protein</fullName>
    </submittedName>
</protein>
<keyword evidence="2" id="KW-1185">Reference proteome</keyword>
<dbReference type="EMBL" id="KL596718">
    <property type="protein sequence ID" value="KER27641.1"/>
    <property type="molecule type" value="Genomic_DNA"/>
</dbReference>
<evidence type="ECO:0000313" key="1">
    <source>
        <dbReference type="EMBL" id="KER27641.1"/>
    </source>
</evidence>
<gene>
    <name evidence="1" type="ORF">T265_05360</name>
</gene>
<proteinExistence type="predicted"/>
<dbReference type="RefSeq" id="XP_009168615.1">
    <property type="nucleotide sequence ID" value="XM_009170351.1"/>
</dbReference>
<dbReference type="AlphaFoldDB" id="A0A074ZKT2"/>
<accession>A0A074ZKT2</accession>
<dbReference type="GeneID" id="20319542"/>
<dbReference type="Proteomes" id="UP000054324">
    <property type="component" value="Unassembled WGS sequence"/>
</dbReference>